<dbReference type="PANTHER" id="PTHR11347">
    <property type="entry name" value="CYCLIC NUCLEOTIDE PHOSPHODIESTERASE"/>
    <property type="match status" value="1"/>
</dbReference>
<feature type="binding site" evidence="5">
    <location>
        <position position="265"/>
    </location>
    <ligand>
        <name>Zn(2+)</name>
        <dbReference type="ChEBI" id="CHEBI:29105"/>
        <label>1</label>
    </ligand>
</feature>
<dbReference type="RefSeq" id="XP_068349295.1">
    <property type="nucleotide sequence ID" value="XM_068495218.1"/>
</dbReference>
<evidence type="ECO:0000313" key="7">
    <source>
        <dbReference type="EMBL" id="OHS96158.1"/>
    </source>
</evidence>
<feature type="binding site" evidence="5">
    <location>
        <position position="265"/>
    </location>
    <ligand>
        <name>Zn(2+)</name>
        <dbReference type="ChEBI" id="CHEBI:29105"/>
        <label>2</label>
    </ligand>
</feature>
<keyword evidence="8" id="KW-1185">Reference proteome</keyword>
<dbReference type="GO" id="GO:0004114">
    <property type="term" value="F:3',5'-cyclic-nucleotide phosphodiesterase activity"/>
    <property type="evidence" value="ECO:0007669"/>
    <property type="project" value="InterPro"/>
</dbReference>
<comment type="caution">
    <text evidence="7">The sequence shown here is derived from an EMBL/GenBank/DDBJ whole genome shotgun (WGS) entry which is preliminary data.</text>
</comment>
<evidence type="ECO:0000256" key="2">
    <source>
        <dbReference type="ARBA" id="ARBA00022801"/>
    </source>
</evidence>
<evidence type="ECO:0000259" key="6">
    <source>
        <dbReference type="PROSITE" id="PS51845"/>
    </source>
</evidence>
<dbReference type="InterPro" id="IPR023088">
    <property type="entry name" value="PDEase"/>
</dbReference>
<evidence type="ECO:0000256" key="5">
    <source>
        <dbReference type="PIRSR" id="PIRSR623088-3"/>
    </source>
</evidence>
<dbReference type="Proteomes" id="UP000179807">
    <property type="component" value="Unassembled WGS sequence"/>
</dbReference>
<feature type="binding site" evidence="4">
    <location>
        <position position="265"/>
    </location>
    <ligand>
        <name>AMP</name>
        <dbReference type="ChEBI" id="CHEBI:456215"/>
    </ligand>
</feature>
<dbReference type="InterPro" id="IPR036971">
    <property type="entry name" value="PDEase_catalytic_dom_sf"/>
</dbReference>
<dbReference type="GO" id="GO:0007165">
    <property type="term" value="P:signal transduction"/>
    <property type="evidence" value="ECO:0007669"/>
    <property type="project" value="InterPro"/>
</dbReference>
<dbReference type="Pfam" id="PF00233">
    <property type="entry name" value="PDEase_I"/>
    <property type="match status" value="1"/>
</dbReference>
<dbReference type="CDD" id="cd00077">
    <property type="entry name" value="HDc"/>
    <property type="match status" value="1"/>
</dbReference>
<dbReference type="InterPro" id="IPR003607">
    <property type="entry name" value="HD/PDEase_dom"/>
</dbReference>
<evidence type="ECO:0000256" key="3">
    <source>
        <dbReference type="PIRSR" id="PIRSR623088-1"/>
    </source>
</evidence>
<feature type="binding site" evidence="5">
    <location>
        <position position="228"/>
    </location>
    <ligand>
        <name>Zn(2+)</name>
        <dbReference type="ChEBI" id="CHEBI:29105"/>
        <label>1</label>
    </ligand>
</feature>
<gene>
    <name evidence="7" type="ORF">TRFO_10058</name>
</gene>
<reference evidence="7" key="1">
    <citation type="submission" date="2016-10" db="EMBL/GenBank/DDBJ databases">
        <authorList>
            <person name="Benchimol M."/>
            <person name="Almeida L.G."/>
            <person name="Vasconcelos A.T."/>
            <person name="Perreira-Neves A."/>
            <person name="Rosa I.A."/>
            <person name="Tasca T."/>
            <person name="Bogo M.R."/>
            <person name="de Souza W."/>
        </authorList>
    </citation>
    <scope>NUCLEOTIDE SEQUENCE [LARGE SCALE GENOMIC DNA]</scope>
    <source>
        <strain evidence="7">K</strain>
    </source>
</reference>
<dbReference type="GO" id="GO:0046872">
    <property type="term" value="F:metal ion binding"/>
    <property type="evidence" value="ECO:0007669"/>
    <property type="project" value="UniProtKB-KW"/>
</dbReference>
<evidence type="ECO:0000313" key="8">
    <source>
        <dbReference type="Proteomes" id="UP000179807"/>
    </source>
</evidence>
<dbReference type="OrthoDB" id="295473at2759"/>
<feature type="binding site" evidence="4">
    <location>
        <position position="422"/>
    </location>
    <ligand>
        <name>AMP</name>
        <dbReference type="ChEBI" id="CHEBI:456215"/>
    </ligand>
</feature>
<dbReference type="PROSITE" id="PS51845">
    <property type="entry name" value="PDEASE_I_2"/>
    <property type="match status" value="1"/>
</dbReference>
<proteinExistence type="predicted"/>
<feature type="binding site" evidence="4">
    <location>
        <position position="370"/>
    </location>
    <ligand>
        <name>AMP</name>
        <dbReference type="ChEBI" id="CHEBI:456215"/>
    </ligand>
</feature>
<dbReference type="VEuPathDB" id="TrichDB:TRFO_10058"/>
<evidence type="ECO:0000256" key="4">
    <source>
        <dbReference type="PIRSR" id="PIRSR623088-2"/>
    </source>
</evidence>
<name>A0A1J4JAF1_9EUKA</name>
<organism evidence="7 8">
    <name type="scientific">Tritrichomonas foetus</name>
    <dbReference type="NCBI Taxonomy" id="1144522"/>
    <lineage>
        <taxon>Eukaryota</taxon>
        <taxon>Metamonada</taxon>
        <taxon>Parabasalia</taxon>
        <taxon>Tritrichomonadida</taxon>
        <taxon>Tritrichomonadidae</taxon>
        <taxon>Tritrichomonas</taxon>
    </lineage>
</organism>
<sequence length="468" mass="53343">MSHESNNEELSYTNSLLTILCQQRPSLSSVLELFTAKFAKCDHFALFLSPEIVELPFVICSDIINFQITDASSIQNIKANPVIKFIPFDSPTTFNGIENVSGLALGSITDKLTLLLINPQTTEFSEDFIDIFNMTKSALSIIYKQEEVDIPYSLKCVQAFSDAKMSSLSNRSFSVNNYHPAEIFLNTFALFVRSGISTRAGIDSSRLLRFLVILRRHYNDVPYHNWFHALDVTQFVYSVICKANLRKYLPDIEIFGLLFSAICHDTDHNGMNNTFHRNAKTTLAHLAPNLPPLEHHHSCISMDLSNDLFMTLDADVKLELSHFIVNCIMATDMEKHKIFLTEFQEIQNGFISEKAEHRQLLAQIILKAADLSNTVRDFDEAIRMTKKLSNECYRQGDREVELGLPISPMCDRKDTTPMCCGQIGFYKFVAGPLMNELHQFFPELSDNARQFADNLATWERMKSELEQK</sequence>
<feature type="domain" description="PDEase" evidence="6">
    <location>
        <begin position="146"/>
        <end position="465"/>
    </location>
</feature>
<feature type="binding site" evidence="5">
    <location>
        <position position="264"/>
    </location>
    <ligand>
        <name>Zn(2+)</name>
        <dbReference type="ChEBI" id="CHEBI:29105"/>
        <label>1</label>
    </ligand>
</feature>
<dbReference type="PRINTS" id="PR00387">
    <property type="entry name" value="PDIESTERASE1"/>
</dbReference>
<protein>
    <submittedName>
        <fullName evidence="7">3'5'-cyclic nucleotide phosphodiesterase family protein</fullName>
    </submittedName>
</protein>
<keyword evidence="2" id="KW-0378">Hydrolase</keyword>
<keyword evidence="1 5" id="KW-0479">Metal-binding</keyword>
<dbReference type="GeneID" id="94829922"/>
<dbReference type="AlphaFoldDB" id="A0A1J4JAF1"/>
<dbReference type="EMBL" id="MLAK01001193">
    <property type="protein sequence ID" value="OHS96158.1"/>
    <property type="molecule type" value="Genomic_DNA"/>
</dbReference>
<feature type="active site" description="Proton donor" evidence="3">
    <location>
        <position position="224"/>
    </location>
</feature>
<accession>A0A1J4JAF1</accession>
<dbReference type="SUPFAM" id="SSF109604">
    <property type="entry name" value="HD-domain/PDEase-like"/>
    <property type="match status" value="1"/>
</dbReference>
<evidence type="ECO:0000256" key="1">
    <source>
        <dbReference type="ARBA" id="ARBA00022723"/>
    </source>
</evidence>
<feature type="binding site" evidence="4">
    <location>
        <begin position="224"/>
        <end position="228"/>
    </location>
    <ligand>
        <name>AMP</name>
        <dbReference type="ChEBI" id="CHEBI:456215"/>
    </ligand>
</feature>
<feature type="binding site" evidence="5">
    <location>
        <position position="370"/>
    </location>
    <ligand>
        <name>Zn(2+)</name>
        <dbReference type="ChEBI" id="CHEBI:29105"/>
        <label>1</label>
    </ligand>
</feature>
<dbReference type="Gene3D" id="1.10.1300.10">
    <property type="entry name" value="3'5'-cyclic nucleotide phosphodiesterase, catalytic domain"/>
    <property type="match status" value="1"/>
</dbReference>
<dbReference type="InterPro" id="IPR002073">
    <property type="entry name" value="PDEase_catalytic_dom"/>
</dbReference>